<dbReference type="KEGG" id="smax:FJR03_00045"/>
<evidence type="ECO:0000256" key="5">
    <source>
        <dbReference type="ARBA" id="ARBA00022723"/>
    </source>
</evidence>
<dbReference type="SUPFAM" id="SSF81301">
    <property type="entry name" value="Nucleotidyltransferase"/>
    <property type="match status" value="1"/>
</dbReference>
<dbReference type="GO" id="GO:0016779">
    <property type="term" value="F:nucleotidyltransferase activity"/>
    <property type="evidence" value="ECO:0007669"/>
    <property type="project" value="UniProtKB-KW"/>
</dbReference>
<evidence type="ECO:0000259" key="9">
    <source>
        <dbReference type="Pfam" id="PF01743"/>
    </source>
</evidence>
<keyword evidence="8" id="KW-0694">RNA-binding</keyword>
<evidence type="ECO:0000313" key="12">
    <source>
        <dbReference type="Proteomes" id="UP000593910"/>
    </source>
</evidence>
<keyword evidence="12" id="KW-1185">Reference proteome</keyword>
<dbReference type="Gene3D" id="1.10.3090.10">
    <property type="entry name" value="cca-adding enzyme, domain 2"/>
    <property type="match status" value="1"/>
</dbReference>
<dbReference type="GO" id="GO:0046872">
    <property type="term" value="F:metal ion binding"/>
    <property type="evidence" value="ECO:0007669"/>
    <property type="project" value="UniProtKB-KW"/>
</dbReference>
<keyword evidence="2 8" id="KW-0808">Transferase</keyword>
<keyword evidence="7" id="KW-0460">Magnesium</keyword>
<evidence type="ECO:0000313" key="11">
    <source>
        <dbReference type="EMBL" id="QOP40215.1"/>
    </source>
</evidence>
<feature type="domain" description="tRNA nucleotidyltransferase/poly(A) polymerase RNA and SrmB- binding" evidence="10">
    <location>
        <begin position="179"/>
        <end position="236"/>
    </location>
</feature>
<dbReference type="Proteomes" id="UP000593910">
    <property type="component" value="Chromosome"/>
</dbReference>
<reference evidence="11 12" key="1">
    <citation type="submission" date="2019-06" db="EMBL/GenBank/DDBJ databases">
        <title>Sulfurimonas gotlandica sp. nov., a chemoautotrophic and psychrotolerant epsilonproteobacterium isolated from a pelagic redoxcline, and an emended description of the genus Sulfurimonas.</title>
        <authorList>
            <person name="Wang S."/>
            <person name="Jiang L."/>
            <person name="Shao Z."/>
        </authorList>
    </citation>
    <scope>NUCLEOTIDE SEQUENCE [LARGE SCALE GENOMIC DNA]</scope>
    <source>
        <strain evidence="11 12">B2</strain>
    </source>
</reference>
<comment type="similarity">
    <text evidence="8">Belongs to the tRNA nucleotidyltransferase/poly(A) polymerase family.</text>
</comment>
<keyword evidence="4" id="KW-0548">Nucleotidyltransferase</keyword>
<proteinExistence type="inferred from homology"/>
<evidence type="ECO:0000256" key="6">
    <source>
        <dbReference type="ARBA" id="ARBA00022741"/>
    </source>
</evidence>
<dbReference type="SUPFAM" id="SSF81891">
    <property type="entry name" value="Poly A polymerase C-terminal region-like"/>
    <property type="match status" value="1"/>
</dbReference>
<gene>
    <name evidence="11" type="ORF">FJR03_00045</name>
</gene>
<keyword evidence="3" id="KW-0819">tRNA processing</keyword>
<name>A0A7M3V8Y2_9BACT</name>
<dbReference type="AlphaFoldDB" id="A0A7M3V8Y2"/>
<keyword evidence="6" id="KW-0547">Nucleotide-binding</keyword>
<dbReference type="PANTHER" id="PTHR46173:SF1">
    <property type="entry name" value="CCA TRNA NUCLEOTIDYLTRANSFERASE 1, MITOCHONDRIAL"/>
    <property type="match status" value="1"/>
</dbReference>
<dbReference type="Pfam" id="PF01743">
    <property type="entry name" value="PolyA_pol"/>
    <property type="match status" value="1"/>
</dbReference>
<sequence>MKKVQYPVILEQIFEKLNSYGIKPVIIGGYIRDSLLQIDSKDIDIELYDVDNIDHLEVLLSPFGNINEVGKSFSVIKLNIDELDLDFSLPRIDSKIAKGHKGFKITADSHLDFKTATSRRDFTINAIGYDVITNKLLDPFGGIEDLQNKELRAVDLDKFGEDPLRVLRAVQFASRFELSMDQKLLQLCQEMIQNDQLLYLSKERIVAEIEKLLLKSKKPSSGFLLMKEMGLFQIFQEFHNLSEEDFNYTLSLLDRYKTVTHQVKKKEAFITMLTLLTSKFSAEDRNSFLERLTNDKEILHKIFNLHTFLQSPSYTLAMRLDLELLHDYLQTIEMKNYQDLINNIEPKIKGKDLIAQGLQPSVEFSKILEEKYQQQISRFLF</sequence>
<evidence type="ECO:0000256" key="4">
    <source>
        <dbReference type="ARBA" id="ARBA00022695"/>
    </source>
</evidence>
<dbReference type="CDD" id="cd05398">
    <property type="entry name" value="NT_ClassII-CCAase"/>
    <property type="match status" value="1"/>
</dbReference>
<dbReference type="GO" id="GO:0000049">
    <property type="term" value="F:tRNA binding"/>
    <property type="evidence" value="ECO:0007669"/>
    <property type="project" value="TreeGrafter"/>
</dbReference>
<dbReference type="Pfam" id="PF12627">
    <property type="entry name" value="PolyA_pol_RNAbd"/>
    <property type="match status" value="1"/>
</dbReference>
<dbReference type="EMBL" id="CP041165">
    <property type="protein sequence ID" value="QOP40215.1"/>
    <property type="molecule type" value="Genomic_DNA"/>
</dbReference>
<evidence type="ECO:0000256" key="8">
    <source>
        <dbReference type="RuleBase" id="RU003953"/>
    </source>
</evidence>
<dbReference type="PANTHER" id="PTHR46173">
    <property type="entry name" value="CCA TRNA NUCLEOTIDYLTRANSFERASE 1, MITOCHONDRIAL"/>
    <property type="match status" value="1"/>
</dbReference>
<dbReference type="GO" id="GO:0000166">
    <property type="term" value="F:nucleotide binding"/>
    <property type="evidence" value="ECO:0007669"/>
    <property type="project" value="UniProtKB-KW"/>
</dbReference>
<evidence type="ECO:0000256" key="7">
    <source>
        <dbReference type="ARBA" id="ARBA00022842"/>
    </source>
</evidence>
<feature type="domain" description="Poly A polymerase head" evidence="9">
    <location>
        <begin position="26"/>
        <end position="152"/>
    </location>
</feature>
<evidence type="ECO:0000256" key="1">
    <source>
        <dbReference type="ARBA" id="ARBA00001946"/>
    </source>
</evidence>
<dbReference type="InterPro" id="IPR032828">
    <property type="entry name" value="PolyA_RNA-bd"/>
</dbReference>
<dbReference type="InterPro" id="IPR043519">
    <property type="entry name" value="NT_sf"/>
</dbReference>
<comment type="cofactor">
    <cofactor evidence="1">
        <name>Mg(2+)</name>
        <dbReference type="ChEBI" id="CHEBI:18420"/>
    </cofactor>
</comment>
<dbReference type="InterPro" id="IPR050264">
    <property type="entry name" value="Bact_CCA-adding_enz_type3_sf"/>
</dbReference>
<keyword evidence="5" id="KW-0479">Metal-binding</keyword>
<evidence type="ECO:0000256" key="2">
    <source>
        <dbReference type="ARBA" id="ARBA00022679"/>
    </source>
</evidence>
<evidence type="ECO:0000256" key="3">
    <source>
        <dbReference type="ARBA" id="ARBA00022694"/>
    </source>
</evidence>
<dbReference type="Gene3D" id="3.30.460.10">
    <property type="entry name" value="Beta Polymerase, domain 2"/>
    <property type="match status" value="1"/>
</dbReference>
<organism evidence="11 12">
    <name type="scientific">Sulfurimonas marina</name>
    <dbReference type="NCBI Taxonomy" id="2590551"/>
    <lineage>
        <taxon>Bacteria</taxon>
        <taxon>Pseudomonadati</taxon>
        <taxon>Campylobacterota</taxon>
        <taxon>Epsilonproteobacteria</taxon>
        <taxon>Campylobacterales</taxon>
        <taxon>Sulfurimonadaceae</taxon>
        <taxon>Sulfurimonas</taxon>
    </lineage>
</organism>
<evidence type="ECO:0000259" key="10">
    <source>
        <dbReference type="Pfam" id="PF12627"/>
    </source>
</evidence>
<accession>A0A7M3V8Y2</accession>
<dbReference type="InterPro" id="IPR002646">
    <property type="entry name" value="PolA_pol_head_dom"/>
</dbReference>
<dbReference type="RefSeq" id="WP_193113648.1">
    <property type="nucleotide sequence ID" value="NZ_CP041165.1"/>
</dbReference>
<protein>
    <submittedName>
        <fullName evidence="11">CCA tRNA nucleotidyltransferase</fullName>
    </submittedName>
</protein>
<dbReference type="GO" id="GO:0008033">
    <property type="term" value="P:tRNA processing"/>
    <property type="evidence" value="ECO:0007669"/>
    <property type="project" value="UniProtKB-KW"/>
</dbReference>